<dbReference type="AlphaFoldDB" id="A0A183IQ96"/>
<dbReference type="InterPro" id="IPR032245">
    <property type="entry name" value="RMI2"/>
</dbReference>
<dbReference type="Gene3D" id="2.40.50.140">
    <property type="entry name" value="Nucleic acid-binding proteins"/>
    <property type="match status" value="1"/>
</dbReference>
<evidence type="ECO:0000313" key="2">
    <source>
        <dbReference type="Proteomes" id="UP000270296"/>
    </source>
</evidence>
<proteinExistence type="predicted"/>
<accession>A0A183IQ96</accession>
<dbReference type="Pfam" id="PF16100">
    <property type="entry name" value="RMI2"/>
    <property type="match status" value="1"/>
</dbReference>
<reference evidence="1 2" key="2">
    <citation type="submission" date="2018-11" db="EMBL/GenBank/DDBJ databases">
        <authorList>
            <consortium name="Pathogen Informatics"/>
        </authorList>
    </citation>
    <scope>NUCLEOTIDE SEQUENCE [LARGE SCALE GENOMIC DNA]</scope>
</reference>
<sequence>MDSVKGPLRKLFCCELKYARYDAADGQWILKIDGRNVPVLWVWLQGSVKLKGKGRMQVVLSDTTGEVNVIVCSRMEKHITALPFDNWCNLIGELVQPTKLADSAVVSVKAKKLVNVNLSDNPFPKKSWAAQVYDYHQWLKQHAATEDAQ</sequence>
<dbReference type="InterPro" id="IPR012340">
    <property type="entry name" value="NA-bd_OB-fold"/>
</dbReference>
<keyword evidence="2" id="KW-1185">Reference proteome</keyword>
<protein>
    <submittedName>
        <fullName evidence="3">OB domain-containing protein</fullName>
    </submittedName>
</protein>
<gene>
    <name evidence="1" type="ORF">SBAD_LOCUS5792</name>
</gene>
<dbReference type="EMBL" id="UZAM01009251">
    <property type="protein sequence ID" value="VDP08317.1"/>
    <property type="molecule type" value="Genomic_DNA"/>
</dbReference>
<dbReference type="OrthoDB" id="5918585at2759"/>
<evidence type="ECO:0000313" key="3">
    <source>
        <dbReference type="WBParaSite" id="SBAD_0000602301-mRNA-1"/>
    </source>
</evidence>
<name>A0A183IQ96_9BILA</name>
<organism evidence="3">
    <name type="scientific">Soboliphyme baturini</name>
    <dbReference type="NCBI Taxonomy" id="241478"/>
    <lineage>
        <taxon>Eukaryota</taxon>
        <taxon>Metazoa</taxon>
        <taxon>Ecdysozoa</taxon>
        <taxon>Nematoda</taxon>
        <taxon>Enoplea</taxon>
        <taxon>Dorylaimia</taxon>
        <taxon>Dioctophymatida</taxon>
        <taxon>Dioctophymatoidea</taxon>
        <taxon>Soboliphymatidae</taxon>
        <taxon>Soboliphyme</taxon>
    </lineage>
</organism>
<dbReference type="Proteomes" id="UP000270296">
    <property type="component" value="Unassembled WGS sequence"/>
</dbReference>
<reference evidence="3" key="1">
    <citation type="submission" date="2016-06" db="UniProtKB">
        <authorList>
            <consortium name="WormBaseParasite"/>
        </authorList>
    </citation>
    <scope>IDENTIFICATION</scope>
</reference>
<dbReference type="WBParaSite" id="SBAD_0000602301-mRNA-1">
    <property type="protein sequence ID" value="SBAD_0000602301-mRNA-1"/>
    <property type="gene ID" value="SBAD_0000602301"/>
</dbReference>
<evidence type="ECO:0000313" key="1">
    <source>
        <dbReference type="EMBL" id="VDP08317.1"/>
    </source>
</evidence>